<protein>
    <submittedName>
        <fullName evidence="1">Uncharacterized protein</fullName>
    </submittedName>
</protein>
<organism evidence="1 2">
    <name type="scientific">Hoylesella oralis ATCC 33269</name>
    <dbReference type="NCBI Taxonomy" id="873533"/>
    <lineage>
        <taxon>Bacteria</taxon>
        <taxon>Pseudomonadati</taxon>
        <taxon>Bacteroidota</taxon>
        <taxon>Bacteroidia</taxon>
        <taxon>Bacteroidales</taxon>
        <taxon>Prevotellaceae</taxon>
        <taxon>Hoylesella</taxon>
    </lineage>
</organism>
<sequence>MIKIGGFGMIWKDLGDFSAKPTEGVPCGQKSYKSGQIITNNYFQTSNFKTQRLWFNFKFNLNDSFQTLISNSMFNYLNFNFNLT</sequence>
<reference evidence="1" key="1">
    <citation type="submission" date="2011-01" db="EMBL/GenBank/DDBJ databases">
        <authorList>
            <person name="Muzny D."/>
            <person name="Qin X."/>
            <person name="Buhay C."/>
            <person name="Dugan-Rocha S."/>
            <person name="Ding Y."/>
            <person name="Chen G."/>
            <person name="Hawes A."/>
            <person name="Holder M."/>
            <person name="Jhangiani S."/>
            <person name="Johnson A."/>
            <person name="Khan Z."/>
            <person name="Li Z."/>
            <person name="Liu W."/>
            <person name="Liu X."/>
            <person name="Perez L."/>
            <person name="Shen H."/>
            <person name="Wang Q."/>
            <person name="Watt J."/>
            <person name="Xi L."/>
            <person name="Xin Y."/>
            <person name="Zhou J."/>
            <person name="Deng J."/>
            <person name="Jiang H."/>
            <person name="Liu Y."/>
            <person name="Qu J."/>
            <person name="Song X.-Z."/>
            <person name="Zhang L."/>
            <person name="Villasana D."/>
            <person name="Johnson A."/>
            <person name="Liu J."/>
            <person name="Liyanage D."/>
            <person name="Lorensuhewa L."/>
            <person name="Robinson T."/>
            <person name="Song A."/>
            <person name="Song B.-B."/>
            <person name="Dinh H."/>
            <person name="Thornton R."/>
            <person name="Coyle M."/>
            <person name="Francisco L."/>
            <person name="Jackson L."/>
            <person name="Javaid M."/>
            <person name="Korchina V."/>
            <person name="Kovar C."/>
            <person name="Mata R."/>
            <person name="Mathew T."/>
            <person name="Ngo R."/>
            <person name="Nguyen L."/>
            <person name="Nguyen N."/>
            <person name="Okwuonu G."/>
            <person name="Ongeri F."/>
            <person name="Pham C."/>
            <person name="Simmons D."/>
            <person name="Wilczek-Boney K."/>
            <person name="Hale W."/>
            <person name="Jakkamsetti A."/>
            <person name="Pham P."/>
            <person name="Ruth R."/>
            <person name="San Lucas F."/>
            <person name="Warren J."/>
            <person name="Zhang J."/>
            <person name="Zhao Z."/>
            <person name="Zhou C."/>
            <person name="Zhu D."/>
            <person name="Lee S."/>
            <person name="Bess C."/>
            <person name="Blankenburg K."/>
            <person name="Forbes L."/>
            <person name="Fu Q."/>
            <person name="Gubbala S."/>
            <person name="Hirani K."/>
            <person name="Jayaseelan J.C."/>
            <person name="Lara F."/>
            <person name="Munidasa M."/>
            <person name="Palculict T."/>
            <person name="Patil S."/>
            <person name="Pu L.-L."/>
            <person name="Saada N."/>
            <person name="Tang L."/>
            <person name="Weissenberger G."/>
            <person name="Zhu Y."/>
            <person name="Hemphill L."/>
            <person name="Shang Y."/>
            <person name="Youmans B."/>
            <person name="Ayvaz T."/>
            <person name="Ross M."/>
            <person name="Santibanez J."/>
            <person name="Aqrawi P."/>
            <person name="Gross S."/>
            <person name="Joshi V."/>
            <person name="Fowler G."/>
            <person name="Nazareth L."/>
            <person name="Reid J."/>
            <person name="Worley K."/>
            <person name="Petrosino J."/>
            <person name="Highlander S."/>
            <person name="Gibbs R."/>
        </authorList>
    </citation>
    <scope>NUCLEOTIDE SEQUENCE [LARGE SCALE GENOMIC DNA]</scope>
    <source>
        <strain evidence="1">ATCC 33269</strain>
    </source>
</reference>
<dbReference type="HOGENOM" id="CLU_2651440_0_0_10"/>
<dbReference type="EMBL" id="AEPE02000006">
    <property type="protein sequence ID" value="EFZ35982.1"/>
    <property type="molecule type" value="Genomic_DNA"/>
</dbReference>
<evidence type="ECO:0000313" key="2">
    <source>
        <dbReference type="Proteomes" id="UP000005580"/>
    </source>
</evidence>
<dbReference type="Proteomes" id="UP000005580">
    <property type="component" value="Unassembled WGS sequence"/>
</dbReference>
<comment type="caution">
    <text evidence="1">The sequence shown here is derived from an EMBL/GenBank/DDBJ whole genome shotgun (WGS) entry which is preliminary data.</text>
</comment>
<name>E7RTH6_9BACT</name>
<gene>
    <name evidence="1" type="ORF">HMPREF0663_12049</name>
</gene>
<evidence type="ECO:0000313" key="1">
    <source>
        <dbReference type="EMBL" id="EFZ35982.1"/>
    </source>
</evidence>
<proteinExistence type="predicted"/>
<accession>E7RTH6</accession>
<dbReference type="AlphaFoldDB" id="E7RTH6"/>
<keyword evidence="2" id="KW-1185">Reference proteome</keyword>